<dbReference type="AlphaFoldDB" id="A0A3N0XKQ5"/>
<organism evidence="2 3">
    <name type="scientific">Anabarilius grahami</name>
    <name type="common">Kanglang fish</name>
    <name type="synonym">Barilius grahami</name>
    <dbReference type="NCBI Taxonomy" id="495550"/>
    <lineage>
        <taxon>Eukaryota</taxon>
        <taxon>Metazoa</taxon>
        <taxon>Chordata</taxon>
        <taxon>Craniata</taxon>
        <taxon>Vertebrata</taxon>
        <taxon>Euteleostomi</taxon>
        <taxon>Actinopterygii</taxon>
        <taxon>Neopterygii</taxon>
        <taxon>Teleostei</taxon>
        <taxon>Ostariophysi</taxon>
        <taxon>Cypriniformes</taxon>
        <taxon>Xenocyprididae</taxon>
        <taxon>Xenocypridinae</taxon>
        <taxon>Xenocypridinae incertae sedis</taxon>
        <taxon>Anabarilius</taxon>
    </lineage>
</organism>
<evidence type="ECO:0000313" key="3">
    <source>
        <dbReference type="Proteomes" id="UP000281406"/>
    </source>
</evidence>
<feature type="compositionally biased region" description="Basic and acidic residues" evidence="1">
    <location>
        <begin position="70"/>
        <end position="83"/>
    </location>
</feature>
<protein>
    <submittedName>
        <fullName evidence="2">Uncharacterized protein</fullName>
    </submittedName>
</protein>
<gene>
    <name evidence="2" type="ORF">DPX16_3098</name>
</gene>
<dbReference type="EMBL" id="RJVU01072345">
    <property type="protein sequence ID" value="ROI37160.1"/>
    <property type="molecule type" value="Genomic_DNA"/>
</dbReference>
<evidence type="ECO:0000256" key="1">
    <source>
        <dbReference type="SAM" id="MobiDB-lite"/>
    </source>
</evidence>
<reference evidence="2 3" key="1">
    <citation type="submission" date="2018-10" db="EMBL/GenBank/DDBJ databases">
        <title>Genome assembly for a Yunnan-Guizhou Plateau 3E fish, Anabarilius grahami (Regan), and its evolutionary and genetic applications.</title>
        <authorList>
            <person name="Jiang W."/>
        </authorList>
    </citation>
    <scope>NUCLEOTIDE SEQUENCE [LARGE SCALE GENOMIC DNA]</scope>
    <source>
        <strain evidence="2">AG-KIZ</strain>
        <tissue evidence="2">Muscle</tissue>
    </source>
</reference>
<feature type="compositionally biased region" description="Basic and acidic residues" evidence="1">
    <location>
        <begin position="36"/>
        <end position="63"/>
    </location>
</feature>
<keyword evidence="3" id="KW-1185">Reference proteome</keyword>
<feature type="compositionally biased region" description="Polar residues" evidence="1">
    <location>
        <begin position="21"/>
        <end position="34"/>
    </location>
</feature>
<proteinExistence type="predicted"/>
<dbReference type="Proteomes" id="UP000281406">
    <property type="component" value="Unassembled WGS sequence"/>
</dbReference>
<name>A0A3N0XKQ5_ANAGA</name>
<sequence length="144" mass="16727">MRGFFPRGHYLSAGVCRFFPTSTPRCRGQKSVQKVNEVEAEKIDEGTSEKGQDHDRVQGQREHEEEEDMSQEREDRHTEKQMSDEAQTAAAPLDQCDLAYEELRWQDLLRDGRFKEVVERKEGRDLSQLASQREDFAGVFTDCQ</sequence>
<evidence type="ECO:0000313" key="2">
    <source>
        <dbReference type="EMBL" id="ROI37160.1"/>
    </source>
</evidence>
<accession>A0A3N0XKQ5</accession>
<comment type="caution">
    <text evidence="2">The sequence shown here is derived from an EMBL/GenBank/DDBJ whole genome shotgun (WGS) entry which is preliminary data.</text>
</comment>
<feature type="region of interest" description="Disordered" evidence="1">
    <location>
        <begin position="21"/>
        <end position="92"/>
    </location>
</feature>